<dbReference type="Gene3D" id="3.40.50.2000">
    <property type="entry name" value="Glycogen Phosphorylase B"/>
    <property type="match status" value="1"/>
</dbReference>
<gene>
    <name evidence="1" type="ORF">FHS56_000620</name>
</gene>
<proteinExistence type="predicted"/>
<keyword evidence="1" id="KW-0808">Transferase</keyword>
<dbReference type="EMBL" id="JAASRN010000001">
    <property type="protein sequence ID" value="NIK73134.1"/>
    <property type="molecule type" value="Genomic_DNA"/>
</dbReference>
<dbReference type="GO" id="GO:0016740">
    <property type="term" value="F:transferase activity"/>
    <property type="evidence" value="ECO:0007669"/>
    <property type="project" value="UniProtKB-KW"/>
</dbReference>
<evidence type="ECO:0000313" key="1">
    <source>
        <dbReference type="EMBL" id="NIK73134.1"/>
    </source>
</evidence>
<sequence>MSRFSASEYDQAGSITILVASVLKPIRDIRHYHKLSWALKRHLPAARFYFAGYGKPQAANEFCLFQGERLSFARLWASCRLLWLMWRLRPQVVMVCSLELLPAAWCYRLFFGAYLILDLQENYEANVRTHEGYRLRLLWAYIVRLCYRFFLPRVQCVLYAEACYAEEIEWLRKHPHALWIANKVRRHALPLAAASPFRLVVTGTLSRLFGLYEAVVLCRKLHALDARYHLVLAGQLSPALSAEELNFLNLPFIDNRQAAFEPVDYATIERCLQQGGTGLMLYHPKASIAGRIPTKLYEYLSWAMPIVGTAHPLWIHTAELYAPKSYYPLPLSQIEDPSTIAKLHEWLMQARRYTPEPTVFFETTEAPKLQAVAQQIEAHCLQRLERIKRK</sequence>
<dbReference type="AlphaFoldDB" id="A0A846MNR0"/>
<evidence type="ECO:0000313" key="2">
    <source>
        <dbReference type="Proteomes" id="UP000537126"/>
    </source>
</evidence>
<accession>A0A846MNR0</accession>
<name>A0A846MNR0_9BACT</name>
<protein>
    <submittedName>
        <fullName evidence="1">Glycosyltransferase involved in cell wall biosynthesis</fullName>
    </submittedName>
</protein>
<keyword evidence="2" id="KW-1185">Reference proteome</keyword>
<dbReference type="Proteomes" id="UP000537126">
    <property type="component" value="Unassembled WGS sequence"/>
</dbReference>
<comment type="caution">
    <text evidence="1">The sequence shown here is derived from an EMBL/GenBank/DDBJ whole genome shotgun (WGS) entry which is preliminary data.</text>
</comment>
<dbReference type="RefSeq" id="WP_166918406.1">
    <property type="nucleotide sequence ID" value="NZ_JAASRN010000001.1"/>
</dbReference>
<organism evidence="1 2">
    <name type="scientific">Thermonema lapsum</name>
    <dbReference type="NCBI Taxonomy" id="28195"/>
    <lineage>
        <taxon>Bacteria</taxon>
        <taxon>Pseudomonadati</taxon>
        <taxon>Bacteroidota</taxon>
        <taxon>Cytophagia</taxon>
        <taxon>Cytophagales</taxon>
        <taxon>Thermonemataceae</taxon>
        <taxon>Thermonema</taxon>
    </lineage>
</organism>
<reference evidence="1 2" key="1">
    <citation type="submission" date="2020-03" db="EMBL/GenBank/DDBJ databases">
        <title>Genomic Encyclopedia of Type Strains, Phase IV (KMG-IV): sequencing the most valuable type-strain genomes for metagenomic binning, comparative biology and taxonomic classification.</title>
        <authorList>
            <person name="Goeker M."/>
        </authorList>
    </citation>
    <scope>NUCLEOTIDE SEQUENCE [LARGE SCALE GENOMIC DNA]</scope>
    <source>
        <strain evidence="1 2">DSM 5718</strain>
    </source>
</reference>